<reference evidence="3 4" key="1">
    <citation type="submission" date="2017-03" db="EMBL/GenBank/DDBJ databases">
        <title>Genomic insights into Mycobacterium simiae human colonization.</title>
        <authorList>
            <person name="Steffani J.L."/>
            <person name="Brunck M.E."/>
            <person name="Cruz E."/>
            <person name="Montiel R."/>
            <person name="Barona F."/>
        </authorList>
    </citation>
    <scope>NUCLEOTIDE SEQUENCE [LARGE SCALE GENOMIC DNA]</scope>
    <source>
        <strain evidence="3 4">MsiGto</strain>
    </source>
</reference>
<protein>
    <recommendedName>
        <fullName evidence="5">Lipoprotein</fullName>
    </recommendedName>
</protein>
<evidence type="ECO:0008006" key="5">
    <source>
        <dbReference type="Google" id="ProtNLM"/>
    </source>
</evidence>
<evidence type="ECO:0000256" key="2">
    <source>
        <dbReference type="SAM" id="SignalP"/>
    </source>
</evidence>
<name>A0A1X0Y1A5_MYCSI</name>
<keyword evidence="4" id="KW-1185">Reference proteome</keyword>
<feature type="region of interest" description="Disordered" evidence="1">
    <location>
        <begin position="31"/>
        <end position="71"/>
    </location>
</feature>
<proteinExistence type="predicted"/>
<comment type="caution">
    <text evidence="3">The sequence shown here is derived from an EMBL/GenBank/DDBJ whole genome shotgun (WGS) entry which is preliminary data.</text>
</comment>
<evidence type="ECO:0000256" key="1">
    <source>
        <dbReference type="SAM" id="MobiDB-lite"/>
    </source>
</evidence>
<evidence type="ECO:0000313" key="4">
    <source>
        <dbReference type="Proteomes" id="UP000193040"/>
    </source>
</evidence>
<feature type="compositionally biased region" description="Pro residues" evidence="1">
    <location>
        <begin position="38"/>
        <end position="54"/>
    </location>
</feature>
<feature type="signal peptide" evidence="2">
    <location>
        <begin position="1"/>
        <end position="23"/>
    </location>
</feature>
<dbReference type="Proteomes" id="UP000193040">
    <property type="component" value="Unassembled WGS sequence"/>
</dbReference>
<dbReference type="EMBL" id="MZZM01000022">
    <property type="protein sequence ID" value="ORJ58970.1"/>
    <property type="molecule type" value="Genomic_DNA"/>
</dbReference>
<dbReference type="AlphaFoldDB" id="A0A1X0Y1A5"/>
<feature type="chain" id="PRO_5039274550" description="Lipoprotein" evidence="2">
    <location>
        <begin position="24"/>
        <end position="186"/>
    </location>
</feature>
<accession>A0A1X0Y1A5</accession>
<evidence type="ECO:0000313" key="3">
    <source>
        <dbReference type="EMBL" id="ORJ58970.1"/>
    </source>
</evidence>
<organism evidence="3 4">
    <name type="scientific">Mycobacterium simiae</name>
    <name type="common">Mycobacterium habana</name>
    <dbReference type="NCBI Taxonomy" id="1784"/>
    <lineage>
        <taxon>Bacteria</taxon>
        <taxon>Bacillati</taxon>
        <taxon>Actinomycetota</taxon>
        <taxon>Actinomycetes</taxon>
        <taxon>Mycobacteriales</taxon>
        <taxon>Mycobacteriaceae</taxon>
        <taxon>Mycobacterium</taxon>
        <taxon>Mycobacterium simiae complex</taxon>
    </lineage>
</organism>
<keyword evidence="2" id="KW-0732">Signal</keyword>
<sequence length="186" mass="18333">MGGIPTATRIAVAGLLITGWAAAAVVANADPDETHGPAPGPVASPSPAASPAPATPSASPSPGAAPAPAAPKTVMDKDGLYAVGTDIVPGIYSSAGPIGDGTCYWKRTSNPDGALIDNSLTKKPQVVRIEPTDKAFKTDGCQPWQLTPDATPPPDVAGPVAGAQVQGIIGGLNGLLAPHGQRVPGT</sequence>
<dbReference type="STRING" id="1784.VC42_01695"/>
<gene>
    <name evidence="3" type="ORF">B5M45_17795</name>
</gene>
<dbReference type="RefSeq" id="WP_061555721.1">
    <property type="nucleotide sequence ID" value="NZ_AP022568.1"/>
</dbReference>